<evidence type="ECO:0000313" key="3">
    <source>
        <dbReference type="Proteomes" id="UP000740926"/>
    </source>
</evidence>
<protein>
    <submittedName>
        <fullName evidence="2">Uncharacterized protein</fullName>
    </submittedName>
</protein>
<sequence length="134" mass="14319">MPSSTGSTKCSAQQHRQHHQPPERGRHVDAQPPAGQAGRAQAGLGGGNLFQRGRTRSVIGLAIGGQRDAPRGAMEQAHAQPRFQPGDGLAHGRARDAQRIGGLGETARAGRGDERDQAIQGFQRQHLQSLIRDK</sequence>
<feature type="region of interest" description="Disordered" evidence="1">
    <location>
        <begin position="1"/>
        <end position="134"/>
    </location>
</feature>
<accession>A0A9P7C2J5</accession>
<evidence type="ECO:0000313" key="2">
    <source>
        <dbReference type="EMBL" id="KAG1532477.1"/>
    </source>
</evidence>
<dbReference type="Proteomes" id="UP000740926">
    <property type="component" value="Unassembled WGS sequence"/>
</dbReference>
<comment type="caution">
    <text evidence="2">The sequence shown here is derived from an EMBL/GenBank/DDBJ whole genome shotgun (WGS) entry which is preliminary data.</text>
</comment>
<keyword evidence="3" id="KW-1185">Reference proteome</keyword>
<reference evidence="2 3" key="1">
    <citation type="journal article" date="2020" name="Microb. Genom.">
        <title>Genetic diversity of clinical and environmental Mucorales isolates obtained from an investigation of mucormycosis cases among solid organ transplant recipients.</title>
        <authorList>
            <person name="Nguyen M.H."/>
            <person name="Kaul D."/>
            <person name="Muto C."/>
            <person name="Cheng S.J."/>
            <person name="Richter R.A."/>
            <person name="Bruno V.M."/>
            <person name="Liu G."/>
            <person name="Beyhan S."/>
            <person name="Sundermann A.J."/>
            <person name="Mounaud S."/>
            <person name="Pasculle A.W."/>
            <person name="Nierman W.C."/>
            <person name="Driscoll E."/>
            <person name="Cumbie R."/>
            <person name="Clancy C.J."/>
            <person name="Dupont C.L."/>
        </authorList>
    </citation>
    <scope>NUCLEOTIDE SEQUENCE [LARGE SCALE GENOMIC DNA]</scope>
    <source>
        <strain evidence="2 3">GL24</strain>
    </source>
</reference>
<feature type="compositionally biased region" description="Low complexity" evidence="1">
    <location>
        <begin position="30"/>
        <end position="42"/>
    </location>
</feature>
<name>A0A9P7C2J5_9FUNG</name>
<dbReference type="AlphaFoldDB" id="A0A9P7C2J5"/>
<feature type="compositionally biased region" description="Polar residues" evidence="1">
    <location>
        <begin position="1"/>
        <end position="12"/>
    </location>
</feature>
<feature type="compositionally biased region" description="Basic and acidic residues" evidence="1">
    <location>
        <begin position="20"/>
        <end position="29"/>
    </location>
</feature>
<feature type="compositionally biased region" description="Basic and acidic residues" evidence="1">
    <location>
        <begin position="108"/>
        <end position="117"/>
    </location>
</feature>
<dbReference type="EMBL" id="JAANIU010009879">
    <property type="protein sequence ID" value="KAG1532477.1"/>
    <property type="molecule type" value="Genomic_DNA"/>
</dbReference>
<gene>
    <name evidence="2" type="ORF">G6F50_016207</name>
</gene>
<evidence type="ECO:0000256" key="1">
    <source>
        <dbReference type="SAM" id="MobiDB-lite"/>
    </source>
</evidence>
<proteinExistence type="predicted"/>
<organism evidence="2 3">
    <name type="scientific">Rhizopus delemar</name>
    <dbReference type="NCBI Taxonomy" id="936053"/>
    <lineage>
        <taxon>Eukaryota</taxon>
        <taxon>Fungi</taxon>
        <taxon>Fungi incertae sedis</taxon>
        <taxon>Mucoromycota</taxon>
        <taxon>Mucoromycotina</taxon>
        <taxon>Mucoromycetes</taxon>
        <taxon>Mucorales</taxon>
        <taxon>Mucorineae</taxon>
        <taxon>Rhizopodaceae</taxon>
        <taxon>Rhizopus</taxon>
    </lineage>
</organism>